<dbReference type="PANTHER" id="PTHR30034:SF5">
    <property type="entry name" value="SECRETION SYSTEM APPARATUS PROTEIN SSAQ"/>
    <property type="match status" value="1"/>
</dbReference>
<evidence type="ECO:0000256" key="3">
    <source>
        <dbReference type="ARBA" id="ARBA00023026"/>
    </source>
</evidence>
<evidence type="ECO:0000259" key="6">
    <source>
        <dbReference type="Pfam" id="PF26304"/>
    </source>
</evidence>
<dbReference type="GO" id="GO:0030254">
    <property type="term" value="P:protein secretion by the type III secretion system"/>
    <property type="evidence" value="ECO:0007669"/>
    <property type="project" value="InterPro"/>
</dbReference>
<dbReference type="InterPro" id="IPR001543">
    <property type="entry name" value="FliN-like_C"/>
</dbReference>
<dbReference type="GO" id="GO:0071978">
    <property type="term" value="P:bacterial-type flagellum-dependent swarming motility"/>
    <property type="evidence" value="ECO:0007669"/>
    <property type="project" value="TreeGrafter"/>
</dbReference>
<evidence type="ECO:0000259" key="5">
    <source>
        <dbReference type="Pfam" id="PF26294"/>
    </source>
</evidence>
<accession>A0A3V2NZM1</accession>
<feature type="domain" description="Flagellar motor switch protein FliN-like C-terminal" evidence="4">
    <location>
        <begin position="222"/>
        <end position="292"/>
    </location>
</feature>
<dbReference type="AlphaFoldDB" id="A0A3V2NZM1"/>
<dbReference type="GO" id="GO:0050918">
    <property type="term" value="P:positive chemotaxis"/>
    <property type="evidence" value="ECO:0007669"/>
    <property type="project" value="TreeGrafter"/>
</dbReference>
<dbReference type="InterPro" id="IPR058804">
    <property type="entry name" value="SpaO_N"/>
</dbReference>
<dbReference type="PANTHER" id="PTHR30034">
    <property type="entry name" value="FLAGELLAR MOTOR SWITCH PROTEIN FLIM"/>
    <property type="match status" value="1"/>
</dbReference>
<dbReference type="InterPro" id="IPR036429">
    <property type="entry name" value="SpoA-like_sf"/>
</dbReference>
<feature type="domain" description="SpaO FliM/N C-terminal related" evidence="6">
    <location>
        <begin position="148"/>
        <end position="205"/>
    </location>
</feature>
<name>A0A3V2NZM1_SALET</name>
<proteinExistence type="inferred from homology"/>
<feature type="domain" description="SpaO N-terminal" evidence="5">
    <location>
        <begin position="5"/>
        <end position="134"/>
    </location>
</feature>
<dbReference type="EMBL" id="AAACIV010000027">
    <property type="protein sequence ID" value="EAA7255352.1"/>
    <property type="molecule type" value="Genomic_DNA"/>
</dbReference>
<dbReference type="Pfam" id="PF26304">
    <property type="entry name" value="FliMN_C_rel"/>
    <property type="match status" value="1"/>
</dbReference>
<evidence type="ECO:0000256" key="1">
    <source>
        <dbReference type="ARBA" id="ARBA00009226"/>
    </source>
</evidence>
<sequence length="299" mass="32652">MSLALRRVSERRQILSRAAVLWQKQGWAAELDTPGVYGEWVPLGDAGHTWKGWLRLADWLAYAAPGLAGAAISAGAGNEVAGWLAECEVPFRFPMPELAYERLWIGRIAAADALPAEPLLRVMSDRGPVWLEHVCVGDAAGMFSVPDGVRWPLSLVTGRSRVEAGLLGRVAIGDVLLIKEPLSEVHCHTKLLGYFCRSGEECILEMGQMQDIQETEQHVVQDLGQLPVSLDFVLFRKQVTLTGLQELYQGKVLALPAEAEKRTEIRANGALIGYGELVQLDNSLGVEITEWVCGSGNGK</sequence>
<keyword evidence="3" id="KW-0843">Virulence</keyword>
<reference evidence="7" key="1">
    <citation type="submission" date="2018-07" db="EMBL/GenBank/DDBJ databases">
        <authorList>
            <person name="Ashton P.M."/>
            <person name="Dallman T."/>
            <person name="Nair S."/>
            <person name="De Pinna E."/>
            <person name="Peters T."/>
            <person name="Grant K."/>
        </authorList>
    </citation>
    <scope>NUCLEOTIDE SEQUENCE [LARGE SCALE GENOMIC DNA]</scope>
    <source>
        <strain evidence="7">440016</strain>
    </source>
</reference>
<protein>
    <recommendedName>
        <fullName evidence="2">Surface presentation of antigens protein SpaO</fullName>
    </recommendedName>
</protein>
<dbReference type="NCBIfam" id="TIGR02551">
    <property type="entry name" value="SpaO_YscQ"/>
    <property type="match status" value="1"/>
</dbReference>
<dbReference type="InterPro" id="IPR058805">
    <property type="entry name" value="SpaO_FliMN_C_rel"/>
</dbReference>
<dbReference type="Gene3D" id="2.30.330.10">
    <property type="entry name" value="SpoA-like"/>
    <property type="match status" value="1"/>
</dbReference>
<comment type="caution">
    <text evidence="7">The sequence shown here is derived from an EMBL/GenBank/DDBJ whole genome shotgun (WGS) entry which is preliminary data.</text>
</comment>
<dbReference type="PRINTS" id="PR01339">
    <property type="entry name" value="TYPE3OMOPROT"/>
</dbReference>
<dbReference type="SUPFAM" id="SSF101801">
    <property type="entry name" value="Surface presentation of antigens (SPOA)"/>
    <property type="match status" value="1"/>
</dbReference>
<gene>
    <name evidence="7" type="ORF">DSF98_22240</name>
</gene>
<evidence type="ECO:0000256" key="2">
    <source>
        <dbReference type="ARBA" id="ARBA00021925"/>
    </source>
</evidence>
<evidence type="ECO:0000313" key="7">
    <source>
        <dbReference type="EMBL" id="EAA7255352.1"/>
    </source>
</evidence>
<dbReference type="Pfam" id="PF26294">
    <property type="entry name" value="SpaO_N"/>
    <property type="match status" value="1"/>
</dbReference>
<dbReference type="Pfam" id="PF01052">
    <property type="entry name" value="FliMN_C"/>
    <property type="match status" value="1"/>
</dbReference>
<dbReference type="InterPro" id="IPR003283">
    <property type="entry name" value="T3SS_OMP_SpaO"/>
</dbReference>
<evidence type="ECO:0000259" key="4">
    <source>
        <dbReference type="Pfam" id="PF01052"/>
    </source>
</evidence>
<dbReference type="NCBIfam" id="NF006018">
    <property type="entry name" value="PRK08158.1"/>
    <property type="match status" value="1"/>
</dbReference>
<organism evidence="7">
    <name type="scientific">Salmonella enterica I</name>
    <dbReference type="NCBI Taxonomy" id="59201"/>
    <lineage>
        <taxon>Bacteria</taxon>
        <taxon>Pseudomonadati</taxon>
        <taxon>Pseudomonadota</taxon>
        <taxon>Gammaproteobacteria</taxon>
        <taxon>Enterobacterales</taxon>
        <taxon>Enterobacteriaceae</taxon>
        <taxon>Salmonella</taxon>
    </lineage>
</organism>
<dbReference type="Proteomes" id="UP000839682">
    <property type="component" value="Unassembled WGS sequence"/>
</dbReference>
<dbReference type="InterPro" id="IPR013385">
    <property type="entry name" value="T3SS_SpaO/YscQ/SpaO"/>
</dbReference>
<comment type="similarity">
    <text evidence="1">Belongs to the FliN/MopA/SpaO family.</text>
</comment>